<feature type="domain" description="Peptidoglycan binding-like" evidence="3">
    <location>
        <begin position="323"/>
        <end position="356"/>
    </location>
</feature>
<dbReference type="AlphaFoldDB" id="A0A941IIR8"/>
<dbReference type="InterPro" id="IPR002477">
    <property type="entry name" value="Peptidoglycan-bd-like"/>
</dbReference>
<evidence type="ECO:0000256" key="2">
    <source>
        <dbReference type="SAM" id="Phobius"/>
    </source>
</evidence>
<feature type="transmembrane region" description="Helical" evidence="2">
    <location>
        <begin position="133"/>
        <end position="154"/>
    </location>
</feature>
<comment type="caution">
    <text evidence="4">The sequence shown here is derived from an EMBL/GenBank/DDBJ whole genome shotgun (WGS) entry which is preliminary data.</text>
</comment>
<keyword evidence="5" id="KW-1185">Reference proteome</keyword>
<evidence type="ECO:0000313" key="4">
    <source>
        <dbReference type="EMBL" id="MBR7828629.1"/>
    </source>
</evidence>
<sequence>MEYCGNCGEPVEGRFCRMCGSPVGGVTSLDTQAMAAVSAGQGAEWTEAMPGFPAAAYGARPTQLFNLSHEALTQPPSEFDSLFRTPDGAPGLHGQTQVLPPVVETDYRMQPPGGNQSPPSPYDDEDERSGRPVVLATVGAVVVAAAVILGLLYLGNQSGGSGSNTASGSTTAQSASAAATSMQAGGVITVPMQSAQSTSAAASTPAAPSTSSAAVSFSGDSLPLGPGSQGSLVRWVQERLSSLGYYQGAVTGSFDQATALAVQQFQAASGVTGDAASTVGDHTRLALAAAGPTPSLRYGDRDSDVSRLNQSLDYAEGAGLSGNRYTMTTAEAVAFYQQAVGLQVTGSMNSDTWSKLQTGTLAGSAFSGGGSQGN</sequence>
<accession>A0A941IIR8</accession>
<dbReference type="Proteomes" id="UP000676325">
    <property type="component" value="Unassembled WGS sequence"/>
</dbReference>
<dbReference type="RefSeq" id="WP_212519764.1">
    <property type="nucleotide sequence ID" value="NZ_JAGSOH010000061.1"/>
</dbReference>
<organism evidence="4 5">
    <name type="scientific">Actinospica acidithermotolerans</name>
    <dbReference type="NCBI Taxonomy" id="2828514"/>
    <lineage>
        <taxon>Bacteria</taxon>
        <taxon>Bacillati</taxon>
        <taxon>Actinomycetota</taxon>
        <taxon>Actinomycetes</taxon>
        <taxon>Catenulisporales</taxon>
        <taxon>Actinospicaceae</taxon>
        <taxon>Actinospica</taxon>
    </lineage>
</organism>
<reference evidence="4" key="1">
    <citation type="submission" date="2021-04" db="EMBL/GenBank/DDBJ databases">
        <title>Genome based classification of Actinospica acidithermotolerans sp. nov., an actinobacterium isolated from an Indonesian hot spring.</title>
        <authorList>
            <person name="Kusuma A.B."/>
            <person name="Putra K.E."/>
            <person name="Nafisah S."/>
            <person name="Loh J."/>
            <person name="Nouioui I."/>
            <person name="Goodfellow M."/>
        </authorList>
    </citation>
    <scope>NUCLEOTIDE SEQUENCE</scope>
    <source>
        <strain evidence="4">MGRD01-02</strain>
    </source>
</reference>
<keyword evidence="2" id="KW-0812">Transmembrane</keyword>
<gene>
    <name evidence="4" type="ORF">KDK95_20135</name>
</gene>
<evidence type="ECO:0000256" key="1">
    <source>
        <dbReference type="SAM" id="MobiDB-lite"/>
    </source>
</evidence>
<feature type="domain" description="Peptidoglycan binding-like" evidence="3">
    <location>
        <begin position="229"/>
        <end position="271"/>
    </location>
</feature>
<dbReference type="InterPro" id="IPR036365">
    <property type="entry name" value="PGBD-like_sf"/>
</dbReference>
<dbReference type="SUPFAM" id="SSF47090">
    <property type="entry name" value="PGBD-like"/>
    <property type="match status" value="2"/>
</dbReference>
<evidence type="ECO:0000313" key="5">
    <source>
        <dbReference type="Proteomes" id="UP000676325"/>
    </source>
</evidence>
<dbReference type="Pfam" id="PF01471">
    <property type="entry name" value="PG_binding_1"/>
    <property type="match status" value="2"/>
</dbReference>
<dbReference type="InterPro" id="IPR036366">
    <property type="entry name" value="PGBDSf"/>
</dbReference>
<evidence type="ECO:0000259" key="3">
    <source>
        <dbReference type="Pfam" id="PF01471"/>
    </source>
</evidence>
<dbReference type="EMBL" id="JAGSOH010000061">
    <property type="protein sequence ID" value="MBR7828629.1"/>
    <property type="molecule type" value="Genomic_DNA"/>
</dbReference>
<feature type="region of interest" description="Disordered" evidence="1">
    <location>
        <begin position="105"/>
        <end position="129"/>
    </location>
</feature>
<keyword evidence="2" id="KW-0472">Membrane</keyword>
<keyword evidence="2" id="KW-1133">Transmembrane helix</keyword>
<proteinExistence type="predicted"/>
<dbReference type="Gene3D" id="1.10.101.10">
    <property type="entry name" value="PGBD-like superfamily/PGBD"/>
    <property type="match status" value="2"/>
</dbReference>
<name>A0A941IIR8_9ACTN</name>
<protein>
    <submittedName>
        <fullName evidence="4">Peptidoglycan-binding protein</fullName>
    </submittedName>
</protein>